<dbReference type="InterPro" id="IPR015943">
    <property type="entry name" value="WD40/YVTN_repeat-like_dom_sf"/>
</dbReference>
<name>A0A0L0SIA7_ALLM3</name>
<dbReference type="GO" id="GO:0016251">
    <property type="term" value="F:RNA polymerase II general transcription initiation factor activity"/>
    <property type="evidence" value="ECO:0007669"/>
    <property type="project" value="TreeGrafter"/>
</dbReference>
<evidence type="ECO:0000256" key="4">
    <source>
        <dbReference type="ARBA" id="ARBA00023015"/>
    </source>
</evidence>
<dbReference type="InterPro" id="IPR037264">
    <property type="entry name" value="TFIID_NTD2_sf"/>
</dbReference>
<keyword evidence="3" id="KW-0677">Repeat</keyword>
<dbReference type="Pfam" id="PF04494">
    <property type="entry name" value="TFIID_NTD2"/>
    <property type="match status" value="1"/>
</dbReference>
<reference evidence="10" key="2">
    <citation type="submission" date="2009-11" db="EMBL/GenBank/DDBJ databases">
        <title>The Genome Sequence of Allomyces macrogynus strain ATCC 38327.</title>
        <authorList>
            <consortium name="The Broad Institute Genome Sequencing Platform"/>
            <person name="Russ C."/>
            <person name="Cuomo C."/>
            <person name="Shea T."/>
            <person name="Young S.K."/>
            <person name="Zeng Q."/>
            <person name="Koehrsen M."/>
            <person name="Haas B."/>
            <person name="Borodovsky M."/>
            <person name="Guigo R."/>
            <person name="Alvarado L."/>
            <person name="Berlin A."/>
            <person name="Borenstein D."/>
            <person name="Chen Z."/>
            <person name="Engels R."/>
            <person name="Freedman E."/>
            <person name="Gellesch M."/>
            <person name="Goldberg J."/>
            <person name="Griggs A."/>
            <person name="Gujja S."/>
            <person name="Heiman D."/>
            <person name="Hepburn T."/>
            <person name="Howarth C."/>
            <person name="Jen D."/>
            <person name="Larson L."/>
            <person name="Lewis B."/>
            <person name="Mehta T."/>
            <person name="Park D."/>
            <person name="Pearson M."/>
            <person name="Roberts A."/>
            <person name="Saif S."/>
            <person name="Shenoy N."/>
            <person name="Sisk P."/>
            <person name="Stolte C."/>
            <person name="Sykes S."/>
            <person name="Walk T."/>
            <person name="White J."/>
            <person name="Yandava C."/>
            <person name="Burger G."/>
            <person name="Gray M.W."/>
            <person name="Holland P.W.H."/>
            <person name="King N."/>
            <person name="Lang F.B.F."/>
            <person name="Roger A.J."/>
            <person name="Ruiz-Trillo I."/>
            <person name="Lander E."/>
            <person name="Nusbaum C."/>
        </authorList>
    </citation>
    <scope>NUCLEOTIDE SEQUENCE [LARGE SCALE GENOMIC DNA]</scope>
    <source>
        <strain evidence="10">ATCC 38327</strain>
    </source>
</reference>
<dbReference type="InterPro" id="IPR019775">
    <property type="entry name" value="WD40_repeat_CS"/>
</dbReference>
<feature type="repeat" description="WD" evidence="7">
    <location>
        <begin position="439"/>
        <end position="474"/>
    </location>
</feature>
<organism evidence="9 10">
    <name type="scientific">Allomyces macrogynus (strain ATCC 38327)</name>
    <name type="common">Allomyces javanicus var. macrogynus</name>
    <dbReference type="NCBI Taxonomy" id="578462"/>
    <lineage>
        <taxon>Eukaryota</taxon>
        <taxon>Fungi</taxon>
        <taxon>Fungi incertae sedis</taxon>
        <taxon>Blastocladiomycota</taxon>
        <taxon>Blastocladiomycetes</taxon>
        <taxon>Blastocladiales</taxon>
        <taxon>Blastocladiaceae</taxon>
        <taxon>Allomyces</taxon>
    </lineage>
</organism>
<reference evidence="9 10" key="1">
    <citation type="submission" date="2009-11" db="EMBL/GenBank/DDBJ databases">
        <title>Annotation of Allomyces macrogynus ATCC 38327.</title>
        <authorList>
            <consortium name="The Broad Institute Genome Sequencing Platform"/>
            <person name="Russ C."/>
            <person name="Cuomo C."/>
            <person name="Burger G."/>
            <person name="Gray M.W."/>
            <person name="Holland P.W.H."/>
            <person name="King N."/>
            <person name="Lang F.B.F."/>
            <person name="Roger A.J."/>
            <person name="Ruiz-Trillo I."/>
            <person name="Young S.K."/>
            <person name="Zeng Q."/>
            <person name="Gargeya S."/>
            <person name="Fitzgerald M."/>
            <person name="Haas B."/>
            <person name="Abouelleil A."/>
            <person name="Alvarado L."/>
            <person name="Arachchi H.M."/>
            <person name="Berlin A."/>
            <person name="Chapman S.B."/>
            <person name="Gearin G."/>
            <person name="Goldberg J."/>
            <person name="Griggs A."/>
            <person name="Gujja S."/>
            <person name="Hansen M."/>
            <person name="Heiman D."/>
            <person name="Howarth C."/>
            <person name="Larimer J."/>
            <person name="Lui A."/>
            <person name="MacDonald P.J.P."/>
            <person name="McCowen C."/>
            <person name="Montmayeur A."/>
            <person name="Murphy C."/>
            <person name="Neiman D."/>
            <person name="Pearson M."/>
            <person name="Priest M."/>
            <person name="Roberts A."/>
            <person name="Saif S."/>
            <person name="Shea T."/>
            <person name="Sisk P."/>
            <person name="Stolte C."/>
            <person name="Sykes S."/>
            <person name="Wortman J."/>
            <person name="Nusbaum C."/>
            <person name="Birren B."/>
        </authorList>
    </citation>
    <scope>NUCLEOTIDE SEQUENCE [LARGE SCALE GENOMIC DNA]</scope>
    <source>
        <strain evidence="9 10">ATCC 38327</strain>
    </source>
</reference>
<comment type="subcellular location">
    <subcellularLocation>
        <location evidence="1">Nucleus</location>
    </subcellularLocation>
</comment>
<feature type="domain" description="TFIID subunit TAF5 NTD2" evidence="8">
    <location>
        <begin position="112"/>
        <end position="237"/>
    </location>
</feature>
<dbReference type="EMBL" id="GG745339">
    <property type="protein sequence ID" value="KNE62243.1"/>
    <property type="molecule type" value="Genomic_DNA"/>
</dbReference>
<dbReference type="Pfam" id="PF00400">
    <property type="entry name" value="WD40"/>
    <property type="match status" value="5"/>
</dbReference>
<dbReference type="PANTHER" id="PTHR19879:SF1">
    <property type="entry name" value="CANNONBALL-RELATED"/>
    <property type="match status" value="1"/>
</dbReference>
<dbReference type="VEuPathDB" id="FungiDB:AMAG_07482"/>
<dbReference type="PRINTS" id="PR00320">
    <property type="entry name" value="GPROTEINBRPT"/>
</dbReference>
<dbReference type="PANTHER" id="PTHR19879">
    <property type="entry name" value="TRANSCRIPTION INITIATION FACTOR TFIID"/>
    <property type="match status" value="1"/>
</dbReference>
<evidence type="ECO:0000256" key="2">
    <source>
        <dbReference type="ARBA" id="ARBA00022574"/>
    </source>
</evidence>
<evidence type="ECO:0000256" key="7">
    <source>
        <dbReference type="PROSITE-ProRule" id="PRU00221"/>
    </source>
</evidence>
<evidence type="ECO:0000256" key="1">
    <source>
        <dbReference type="ARBA" id="ARBA00004123"/>
    </source>
</evidence>
<evidence type="ECO:0000256" key="5">
    <source>
        <dbReference type="ARBA" id="ARBA00023163"/>
    </source>
</evidence>
<dbReference type="eggNOG" id="KOG0263">
    <property type="taxonomic scope" value="Eukaryota"/>
</dbReference>
<keyword evidence="4" id="KW-0805">Transcription regulation</keyword>
<dbReference type="CDD" id="cd08044">
    <property type="entry name" value="TAF5_NTD2"/>
    <property type="match status" value="1"/>
</dbReference>
<dbReference type="InterPro" id="IPR001680">
    <property type="entry name" value="WD40_rpt"/>
</dbReference>
<dbReference type="SMART" id="SM00320">
    <property type="entry name" value="WD40"/>
    <property type="match status" value="6"/>
</dbReference>
<feature type="repeat" description="WD" evidence="7">
    <location>
        <begin position="481"/>
        <end position="513"/>
    </location>
</feature>
<evidence type="ECO:0000313" key="9">
    <source>
        <dbReference type="EMBL" id="KNE62243.1"/>
    </source>
</evidence>
<accession>A0A0L0SIA7</accession>
<dbReference type="GO" id="GO:0005669">
    <property type="term" value="C:transcription factor TFIID complex"/>
    <property type="evidence" value="ECO:0007669"/>
    <property type="project" value="TreeGrafter"/>
</dbReference>
<dbReference type="GO" id="GO:0006367">
    <property type="term" value="P:transcription initiation at RNA polymerase II promoter"/>
    <property type="evidence" value="ECO:0007669"/>
    <property type="project" value="TreeGrafter"/>
</dbReference>
<feature type="repeat" description="WD" evidence="7">
    <location>
        <begin position="523"/>
        <end position="564"/>
    </location>
</feature>
<dbReference type="AlphaFoldDB" id="A0A0L0SIA7"/>
<dbReference type="InterPro" id="IPR007582">
    <property type="entry name" value="TFIID_NTD2"/>
</dbReference>
<keyword evidence="5" id="KW-0804">Transcription</keyword>
<dbReference type="CDD" id="cd00200">
    <property type="entry name" value="WD40"/>
    <property type="match status" value="1"/>
</dbReference>
<keyword evidence="10" id="KW-1185">Reference proteome</keyword>
<keyword evidence="6" id="KW-0539">Nucleus</keyword>
<evidence type="ECO:0000256" key="6">
    <source>
        <dbReference type="ARBA" id="ARBA00023242"/>
    </source>
</evidence>
<dbReference type="Gene3D" id="2.130.10.10">
    <property type="entry name" value="YVTN repeat-like/Quinoprotein amine dehydrogenase"/>
    <property type="match status" value="2"/>
</dbReference>
<evidence type="ECO:0000259" key="8">
    <source>
        <dbReference type="Pfam" id="PF04494"/>
    </source>
</evidence>
<keyword evidence="2 7" id="KW-0853">WD repeat</keyword>
<dbReference type="PROSITE" id="PS00678">
    <property type="entry name" value="WD_REPEATS_1"/>
    <property type="match status" value="2"/>
</dbReference>
<protein>
    <recommendedName>
        <fullName evidence="8">TFIID subunit TAF5 NTD2 domain-containing protein</fullName>
    </recommendedName>
</protein>
<feature type="repeat" description="WD" evidence="7">
    <location>
        <begin position="565"/>
        <end position="606"/>
    </location>
</feature>
<proteinExistence type="predicted"/>
<dbReference type="OMA" id="HNHPVWD"/>
<evidence type="ECO:0000256" key="3">
    <source>
        <dbReference type="ARBA" id="ARBA00022737"/>
    </source>
</evidence>
<dbReference type="InterPro" id="IPR036322">
    <property type="entry name" value="WD40_repeat_dom_sf"/>
</dbReference>
<dbReference type="InterPro" id="IPR020472">
    <property type="entry name" value="WD40_PAC1"/>
</dbReference>
<dbReference type="STRING" id="578462.A0A0L0SIA7"/>
<dbReference type="PROSITE" id="PS50082">
    <property type="entry name" value="WD_REPEATS_2"/>
    <property type="match status" value="5"/>
</dbReference>
<dbReference type="OrthoDB" id="10266330at2759"/>
<feature type="repeat" description="WD" evidence="7">
    <location>
        <begin position="607"/>
        <end position="639"/>
    </location>
</feature>
<evidence type="ECO:0000313" key="10">
    <source>
        <dbReference type="Proteomes" id="UP000054350"/>
    </source>
</evidence>
<gene>
    <name evidence="9" type="ORF">AMAG_07482</name>
</gene>
<sequence>MSWRPRSALLPRALCGRASRTHRVIRITSSFPCSLCRSCRSLSLLSTNPCHQQLSRFASDPRNTLQSAMADPSTGYLGGAAGARAWATAPSGKPTDGAPYLARFSADNFSAAAYDSSYSKLRRWIEESLDVFKTELKDILFPLFEHCYLDMIAKGMVNEARQFFDSYKSDHVAFHSNDLHQLDMIHFPTQIQENEYARMHRTNRFTVPMTSTTFQLLISFLEDNDFVALLRILNTYVNIDVTNSKAKKKASGNSGVFGLTSNLGEFHAQSEVHTGMPPLDVRVREQIEAALKEEEEREGDTTHRLQHLFRQYRAENPADPPPPKPVPVPPMKAKEVRDTVELIKDVAHRASLSPTALPSICFYTWHNTYDTLTCATMTHDATLIAAGFSDSAIRIHSLTMDPLRAAIPRPGLTPDDMHHLGPADIDAMREPEGSPSKLLRGHSGAVFGTSFSPDKRYLVSCSEDQTVRLWSLETFANVVCYRGHSYPVWDVEFGPEGHYFATASHDRTARLWSCDHIYPLRIFAGHLSDVDTVRFHPNSSYLATGSSDKTARLWDVSRGACVRVFPGHSGAVQAVAFSPNGRLLATAGDDKYVHLWDIASGTRIKKMGGHRGLVTSVAFSSDGALLASAGLDGTVRLWDALKGEGEDEPVVVVDPATGKKKRKKVANNDLIETFRTKKTPAIGVQFTRRNLLLATGPFCPDL</sequence>
<dbReference type="Proteomes" id="UP000054350">
    <property type="component" value="Unassembled WGS sequence"/>
</dbReference>
<dbReference type="Gene3D" id="1.25.40.500">
    <property type="entry name" value="TFIID subunit TAF5, NTD2 domain"/>
    <property type="match status" value="1"/>
</dbReference>
<dbReference type="SUPFAM" id="SSF160897">
    <property type="entry name" value="Taf5 N-terminal domain-like"/>
    <property type="match status" value="1"/>
</dbReference>
<dbReference type="PROSITE" id="PS50294">
    <property type="entry name" value="WD_REPEATS_REGION"/>
    <property type="match status" value="5"/>
</dbReference>
<dbReference type="SUPFAM" id="SSF50978">
    <property type="entry name" value="WD40 repeat-like"/>
    <property type="match status" value="1"/>
</dbReference>